<keyword evidence="4 5" id="KW-0472">Membrane</keyword>
<dbReference type="Proteomes" id="UP000006919">
    <property type="component" value="Chromosome"/>
</dbReference>
<evidence type="ECO:0000256" key="2">
    <source>
        <dbReference type="ARBA" id="ARBA00022692"/>
    </source>
</evidence>
<dbReference type="eggNOG" id="COG0842">
    <property type="taxonomic scope" value="Bacteria"/>
</dbReference>
<keyword evidence="2 5" id="KW-0812">Transmembrane</keyword>
<dbReference type="HOGENOM" id="CLU_811076_0_0_9"/>
<gene>
    <name evidence="7" type="ordered locus">Rumal_0868</name>
</gene>
<feature type="transmembrane region" description="Helical" evidence="5">
    <location>
        <begin position="191"/>
        <end position="214"/>
    </location>
</feature>
<keyword evidence="3 5" id="KW-1133">Transmembrane helix</keyword>
<evidence type="ECO:0000256" key="4">
    <source>
        <dbReference type="ARBA" id="ARBA00023136"/>
    </source>
</evidence>
<dbReference type="RefSeq" id="WP_013497573.1">
    <property type="nucleotide sequence ID" value="NC_014833.1"/>
</dbReference>
<feature type="transmembrane region" description="Helical" evidence="5">
    <location>
        <begin position="152"/>
        <end position="171"/>
    </location>
</feature>
<dbReference type="Gene3D" id="3.40.1710.10">
    <property type="entry name" value="abc type-2 transporter like domain"/>
    <property type="match status" value="1"/>
</dbReference>
<evidence type="ECO:0000256" key="3">
    <source>
        <dbReference type="ARBA" id="ARBA00022989"/>
    </source>
</evidence>
<feature type="transmembrane region" description="Helical" evidence="5">
    <location>
        <begin position="226"/>
        <end position="247"/>
    </location>
</feature>
<dbReference type="KEGG" id="ral:Rumal_0868"/>
<dbReference type="GO" id="GO:0140359">
    <property type="term" value="F:ABC-type transporter activity"/>
    <property type="evidence" value="ECO:0007669"/>
    <property type="project" value="InterPro"/>
</dbReference>
<feature type="transmembrane region" description="Helical" evidence="5">
    <location>
        <begin position="18"/>
        <end position="37"/>
    </location>
</feature>
<comment type="subcellular location">
    <subcellularLocation>
        <location evidence="1">Membrane</location>
        <topology evidence="1">Multi-pass membrane protein</topology>
    </subcellularLocation>
</comment>
<dbReference type="InterPro" id="IPR052902">
    <property type="entry name" value="ABC-2_transporter"/>
</dbReference>
<proteinExistence type="predicted"/>
<dbReference type="AlphaFoldDB" id="E6UIU3"/>
<feature type="transmembrane region" description="Helical" evidence="5">
    <location>
        <begin position="311"/>
        <end position="334"/>
    </location>
</feature>
<evidence type="ECO:0000259" key="6">
    <source>
        <dbReference type="Pfam" id="PF12698"/>
    </source>
</evidence>
<feature type="transmembrane region" description="Helical" evidence="5">
    <location>
        <begin position="259"/>
        <end position="279"/>
    </location>
</feature>
<dbReference type="PANTHER" id="PTHR43027:SF1">
    <property type="entry name" value="DOXORUBICIN RESISTANCE ABC TRANSPORTER PERMEASE PROTEIN DRRC-RELATED"/>
    <property type="match status" value="1"/>
</dbReference>
<dbReference type="GO" id="GO:0016020">
    <property type="term" value="C:membrane"/>
    <property type="evidence" value="ECO:0007669"/>
    <property type="project" value="UniProtKB-SubCell"/>
</dbReference>
<evidence type="ECO:0000313" key="7">
    <source>
        <dbReference type="EMBL" id="ADU21395.1"/>
    </source>
</evidence>
<evidence type="ECO:0000313" key="8">
    <source>
        <dbReference type="Proteomes" id="UP000006919"/>
    </source>
</evidence>
<accession>E6UIU3</accession>
<dbReference type="InterPro" id="IPR013525">
    <property type="entry name" value="ABC2_TM"/>
</dbReference>
<protein>
    <submittedName>
        <fullName evidence="7">ABC-2 type transporter</fullName>
    </submittedName>
</protein>
<feature type="domain" description="ABC-2 type transporter transmembrane" evidence="6">
    <location>
        <begin position="17"/>
        <end position="333"/>
    </location>
</feature>
<organism evidence="7 8">
    <name type="scientific">Ruminococcus albus (strain ATCC 27210 / DSM 20455 / JCM 14654 / NCDO 2250 / 7)</name>
    <dbReference type="NCBI Taxonomy" id="697329"/>
    <lineage>
        <taxon>Bacteria</taxon>
        <taxon>Bacillati</taxon>
        <taxon>Bacillota</taxon>
        <taxon>Clostridia</taxon>
        <taxon>Eubacteriales</taxon>
        <taxon>Oscillospiraceae</taxon>
        <taxon>Ruminococcus</taxon>
    </lineage>
</organism>
<evidence type="ECO:0000256" key="5">
    <source>
        <dbReference type="SAM" id="Phobius"/>
    </source>
</evidence>
<dbReference type="STRING" id="697329.Rumal_0868"/>
<dbReference type="Pfam" id="PF12698">
    <property type="entry name" value="ABC2_membrane_3"/>
    <property type="match status" value="1"/>
</dbReference>
<dbReference type="OrthoDB" id="266913at2"/>
<sequence length="342" mass="37933" precursor="true">MKNIIRNTVLIFRKNKEFIYLITIQPVMIFLLMSFLLPYSTAHNIAVINTDGGAASAAIEESVKRLEGVEFQNVKLEDAAEKLLSSNIELAVVIREGTDADDPQVEIMSLGNSEVERSVTLCVEQAREENPDSSLTEVNSVKKKGMTVANSLGFMIFKTLTSANLLAALIIQERNRRMRDRILLSKTTTGVYLGGMAMVYLFFMMIGSVVYYLAGLLFRFDFGMRHSIGFLLVLFTANVLSVTLYLFASTLVKKEDSLWPLASFVILPMSLFSGVLFPYEFMPKAMKAVGAFMPQRWIAHGIESIQETGSIAAGIPDMALVLGLSALLYIVAVIRTKRIQPS</sequence>
<dbReference type="PANTHER" id="PTHR43027">
    <property type="entry name" value="DOXORUBICIN RESISTANCE ABC TRANSPORTER PERMEASE PROTEIN DRRC-RELATED"/>
    <property type="match status" value="1"/>
</dbReference>
<reference evidence="7 8" key="1">
    <citation type="journal article" date="2011" name="J. Bacteriol.">
        <title>Complete genome of the cellulolytic ruminal bacterium Ruminococcus albus 7.</title>
        <authorList>
            <person name="Suen G."/>
            <person name="Stevenson D.M."/>
            <person name="Bruce D.C."/>
            <person name="Chertkov O."/>
            <person name="Copeland A."/>
            <person name="Cheng J.F."/>
            <person name="Detter C."/>
            <person name="Detter J.C."/>
            <person name="Goodwin L.A."/>
            <person name="Han C.S."/>
            <person name="Hauser L.J."/>
            <person name="Ivanova N.N."/>
            <person name="Kyrpides N.C."/>
            <person name="Land M.L."/>
            <person name="Lapidus A."/>
            <person name="Lucas S."/>
            <person name="Ovchinnikova G."/>
            <person name="Pitluck S."/>
            <person name="Tapia R."/>
            <person name="Woyke T."/>
            <person name="Boyum J."/>
            <person name="Mead D."/>
            <person name="Weimer P.J."/>
        </authorList>
    </citation>
    <scope>NUCLEOTIDE SEQUENCE [LARGE SCALE GENOMIC DNA]</scope>
    <source>
        <strain evidence="8">ATCC 27210 / DSM 20455 / JCM 14654 / NCDO 2250 / 7</strain>
    </source>
</reference>
<evidence type="ECO:0000256" key="1">
    <source>
        <dbReference type="ARBA" id="ARBA00004141"/>
    </source>
</evidence>
<name>E6UIU3_RUMA7</name>
<dbReference type="EMBL" id="CP002403">
    <property type="protein sequence ID" value="ADU21395.1"/>
    <property type="molecule type" value="Genomic_DNA"/>
</dbReference>